<keyword evidence="1" id="KW-0732">Signal</keyword>
<sequence>MKALWRRHAYWPTNSILVVGLVSLWSVAPVHAGEFGELSAAGQAVLNVLKRHSPAYFNLAQTDPRRAAMAAFDSLQRGEIVILDATQAHDASLTDQVAVRLSGLRTGKPMAVAIRNADGSINMYVADYGAHVGMAQRLKRERAQARRAKRDTAPTQAAPALVGKTVHLSIAHLGLSCVYPGRFERKIFFGAREWKAHFDACAGRASYATKVRFDFFSSNSRGAQGHLPPGRLLRISQGLGNAGGSGWHLVDALRNEDWDHDGSNMWIGPFINEYGVAISLDNDRDVSLIEHEPKNVARGLEVEVVRSDMRQRSATASLTLGGSPGVTLGGEGGDSQTTSSTLKYKLNEYETFNSTAGNRFKLAWRLMLSEEQMHGRDASALAGKPRLSGMSHGNFAPGYLVTYQAPFDKQGESTVSIESYADTVAWISKKRLGGDYETYGSGAELRFTDTLRVDWQSPFFLPEPTVMLKAYRHDSLHCLALVGAGLPVRPEACDGAKRQQTWMQRNLNQIVSVASPGLCLAGWRDGRLTAESCQPNGFQEWRWEGTDKDRLTNVATRRQVGLDSEGAAAMSFDTAACDSGDEMGRCAWRAYESMR</sequence>
<reference evidence="3 4" key="1">
    <citation type="submission" date="2019-03" db="EMBL/GenBank/DDBJ databases">
        <title>Genomic Encyclopedia of Type Strains, Phase III (KMG-III): the genomes of soil and plant-associated and newly described type strains.</title>
        <authorList>
            <person name="Whitman W."/>
        </authorList>
    </citation>
    <scope>NUCLEOTIDE SEQUENCE [LARGE SCALE GENOMIC DNA]</scope>
    <source>
        <strain evidence="3 4">CECT 8976</strain>
    </source>
</reference>
<evidence type="ECO:0000256" key="1">
    <source>
        <dbReference type="ARBA" id="ARBA00022729"/>
    </source>
</evidence>
<dbReference type="SUPFAM" id="SSF50370">
    <property type="entry name" value="Ricin B-like lectins"/>
    <property type="match status" value="1"/>
</dbReference>
<dbReference type="AlphaFoldDB" id="A0A4R7BF09"/>
<feature type="compositionally biased region" description="Gly residues" evidence="2">
    <location>
        <begin position="322"/>
        <end position="333"/>
    </location>
</feature>
<comment type="caution">
    <text evidence="3">The sequence shown here is derived from an EMBL/GenBank/DDBJ whole genome shotgun (WGS) entry which is preliminary data.</text>
</comment>
<dbReference type="Gene3D" id="2.70.240.10">
    <property type="entry name" value="Leukocidin/porin MspA"/>
    <property type="match status" value="2"/>
</dbReference>
<feature type="region of interest" description="Disordered" evidence="2">
    <location>
        <begin position="317"/>
        <end position="339"/>
    </location>
</feature>
<evidence type="ECO:0000256" key="2">
    <source>
        <dbReference type="SAM" id="MobiDB-lite"/>
    </source>
</evidence>
<keyword evidence="4" id="KW-1185">Reference proteome</keyword>
<dbReference type="EMBL" id="SNZP01000002">
    <property type="protein sequence ID" value="TDR82267.1"/>
    <property type="molecule type" value="Genomic_DNA"/>
</dbReference>
<evidence type="ECO:0000313" key="3">
    <source>
        <dbReference type="EMBL" id="TDR82267.1"/>
    </source>
</evidence>
<dbReference type="RefSeq" id="WP_133678677.1">
    <property type="nucleotide sequence ID" value="NZ_SNZP01000002.1"/>
</dbReference>
<dbReference type="InterPro" id="IPR035992">
    <property type="entry name" value="Ricin_B-like_lectins"/>
</dbReference>
<dbReference type="InterPro" id="IPR036435">
    <property type="entry name" value="Leukocidin/porin_MspA_sf"/>
</dbReference>
<dbReference type="OrthoDB" id="6194540at2"/>
<dbReference type="Proteomes" id="UP000295611">
    <property type="component" value="Unassembled WGS sequence"/>
</dbReference>
<accession>A0A4R7BF09</accession>
<proteinExistence type="predicted"/>
<dbReference type="SUPFAM" id="SSF56959">
    <property type="entry name" value="Leukocidin-like"/>
    <property type="match status" value="1"/>
</dbReference>
<gene>
    <name evidence="3" type="ORF">DFP86_102384</name>
</gene>
<protein>
    <submittedName>
        <fullName evidence="3">Uncharacterized protein</fullName>
    </submittedName>
</protein>
<dbReference type="Gene3D" id="2.80.10.50">
    <property type="match status" value="1"/>
</dbReference>
<name>A0A4R7BF09_9NEIS</name>
<evidence type="ECO:0000313" key="4">
    <source>
        <dbReference type="Proteomes" id="UP000295611"/>
    </source>
</evidence>
<organism evidence="3 4">
    <name type="scientific">Paludibacterium purpuratum</name>
    <dbReference type="NCBI Taxonomy" id="1144873"/>
    <lineage>
        <taxon>Bacteria</taxon>
        <taxon>Pseudomonadati</taxon>
        <taxon>Pseudomonadota</taxon>
        <taxon>Betaproteobacteria</taxon>
        <taxon>Neisseriales</taxon>
        <taxon>Chromobacteriaceae</taxon>
        <taxon>Paludibacterium</taxon>
    </lineage>
</organism>
<dbReference type="PROSITE" id="PS50231">
    <property type="entry name" value="RICIN_B_LECTIN"/>
    <property type="match status" value="1"/>
</dbReference>